<keyword evidence="1" id="KW-0472">Membrane</keyword>
<accession>A0A6B1DQ34</accession>
<feature type="transmembrane region" description="Helical" evidence="1">
    <location>
        <begin position="28"/>
        <end position="52"/>
    </location>
</feature>
<reference evidence="2" key="1">
    <citation type="submission" date="2019-09" db="EMBL/GenBank/DDBJ databases">
        <title>Characterisation of the sponge microbiome using genome-centric metagenomics.</title>
        <authorList>
            <person name="Engelberts J.P."/>
            <person name="Robbins S.J."/>
            <person name="De Goeij J.M."/>
            <person name="Aranda M."/>
            <person name="Bell S.C."/>
            <person name="Webster N.S."/>
        </authorList>
    </citation>
    <scope>NUCLEOTIDE SEQUENCE</scope>
    <source>
        <strain evidence="2">SB0662_bin_9</strain>
    </source>
</reference>
<protein>
    <submittedName>
        <fullName evidence="2">Uncharacterized protein</fullName>
    </submittedName>
</protein>
<dbReference type="AlphaFoldDB" id="A0A6B1DQ34"/>
<gene>
    <name evidence="2" type="ORF">F4Y08_05035</name>
</gene>
<evidence type="ECO:0000256" key="1">
    <source>
        <dbReference type="SAM" id="Phobius"/>
    </source>
</evidence>
<keyword evidence="1" id="KW-0812">Transmembrane</keyword>
<name>A0A6B1DQ34_9CHLR</name>
<organism evidence="2">
    <name type="scientific">Caldilineaceae bacterium SB0662_bin_9</name>
    <dbReference type="NCBI Taxonomy" id="2605258"/>
    <lineage>
        <taxon>Bacteria</taxon>
        <taxon>Bacillati</taxon>
        <taxon>Chloroflexota</taxon>
        <taxon>Caldilineae</taxon>
        <taxon>Caldilineales</taxon>
        <taxon>Caldilineaceae</taxon>
    </lineage>
</organism>
<evidence type="ECO:0000313" key="2">
    <source>
        <dbReference type="EMBL" id="MYD89690.1"/>
    </source>
</evidence>
<sequence length="59" mass="6240">MDAFDDLHERFDRLEAAIDRGLNQQRNLLIGSAVLILAVVAAVWAPVLILVARAGGAGG</sequence>
<proteinExistence type="predicted"/>
<comment type="caution">
    <text evidence="2">The sequence shown here is derived from an EMBL/GenBank/DDBJ whole genome shotgun (WGS) entry which is preliminary data.</text>
</comment>
<keyword evidence="1" id="KW-1133">Transmembrane helix</keyword>
<dbReference type="EMBL" id="VXPY01000032">
    <property type="protein sequence ID" value="MYD89690.1"/>
    <property type="molecule type" value="Genomic_DNA"/>
</dbReference>